<protein>
    <submittedName>
        <fullName evidence="8">MFS transporter</fullName>
    </submittedName>
</protein>
<dbReference type="Proteomes" id="UP001626537">
    <property type="component" value="Chromosome"/>
</dbReference>
<dbReference type="CDD" id="cd17328">
    <property type="entry name" value="MFS_spinster_like"/>
    <property type="match status" value="1"/>
</dbReference>
<comment type="subcellular location">
    <subcellularLocation>
        <location evidence="1">Membrane</location>
        <topology evidence="1">Multi-pass membrane protein</topology>
    </subcellularLocation>
</comment>
<dbReference type="InterPro" id="IPR011701">
    <property type="entry name" value="MFS"/>
</dbReference>
<dbReference type="InterPro" id="IPR044770">
    <property type="entry name" value="MFS_spinster-like"/>
</dbReference>
<feature type="transmembrane region" description="Helical" evidence="6">
    <location>
        <begin position="381"/>
        <end position="406"/>
    </location>
</feature>
<evidence type="ECO:0000256" key="2">
    <source>
        <dbReference type="ARBA" id="ARBA00022448"/>
    </source>
</evidence>
<dbReference type="EMBL" id="CP136864">
    <property type="protein sequence ID" value="WOJ92216.1"/>
    <property type="molecule type" value="Genomic_DNA"/>
</dbReference>
<feature type="transmembrane region" description="Helical" evidence="6">
    <location>
        <begin position="288"/>
        <end position="309"/>
    </location>
</feature>
<keyword evidence="3 6" id="KW-0812">Transmembrane</keyword>
<name>A0ABZ0HZ58_9GAMM</name>
<gene>
    <name evidence="8" type="ORF">R0135_10500</name>
</gene>
<dbReference type="Pfam" id="PF07690">
    <property type="entry name" value="MFS_1"/>
    <property type="match status" value="1"/>
</dbReference>
<feature type="transmembrane region" description="Helical" evidence="6">
    <location>
        <begin position="349"/>
        <end position="369"/>
    </location>
</feature>
<feature type="domain" description="Major facilitator superfamily (MFS) profile" evidence="7">
    <location>
        <begin position="42"/>
        <end position="452"/>
    </location>
</feature>
<feature type="transmembrane region" description="Helical" evidence="6">
    <location>
        <begin position="170"/>
        <end position="189"/>
    </location>
</feature>
<dbReference type="RefSeq" id="WP_407346798.1">
    <property type="nucleotide sequence ID" value="NZ_CP136864.1"/>
</dbReference>
<dbReference type="PANTHER" id="PTHR23505:SF79">
    <property type="entry name" value="PROTEIN SPINSTER"/>
    <property type="match status" value="1"/>
</dbReference>
<evidence type="ECO:0000256" key="3">
    <source>
        <dbReference type="ARBA" id="ARBA00022692"/>
    </source>
</evidence>
<feature type="transmembrane region" description="Helical" evidence="6">
    <location>
        <begin position="195"/>
        <end position="213"/>
    </location>
</feature>
<keyword evidence="4 6" id="KW-1133">Transmembrane helix</keyword>
<proteinExistence type="predicted"/>
<dbReference type="SUPFAM" id="SSF103473">
    <property type="entry name" value="MFS general substrate transporter"/>
    <property type="match status" value="1"/>
</dbReference>
<evidence type="ECO:0000313" key="8">
    <source>
        <dbReference type="EMBL" id="WOJ92216.1"/>
    </source>
</evidence>
<evidence type="ECO:0000256" key="1">
    <source>
        <dbReference type="ARBA" id="ARBA00004141"/>
    </source>
</evidence>
<dbReference type="InterPro" id="IPR020846">
    <property type="entry name" value="MFS_dom"/>
</dbReference>
<evidence type="ECO:0000259" key="7">
    <source>
        <dbReference type="PROSITE" id="PS50850"/>
    </source>
</evidence>
<dbReference type="PANTHER" id="PTHR23505">
    <property type="entry name" value="SPINSTER"/>
    <property type="match status" value="1"/>
</dbReference>
<reference evidence="8 9" key="1">
    <citation type="submission" date="2023-10" db="EMBL/GenBank/DDBJ databases">
        <title>Two novel species belonging to the OM43/NOR5 clade.</title>
        <authorList>
            <person name="Park M."/>
        </authorList>
    </citation>
    <scope>NUCLEOTIDE SEQUENCE [LARGE SCALE GENOMIC DNA]</scope>
    <source>
        <strain evidence="8 9">IMCC43200</strain>
    </source>
</reference>
<evidence type="ECO:0000256" key="5">
    <source>
        <dbReference type="ARBA" id="ARBA00023136"/>
    </source>
</evidence>
<keyword evidence="2" id="KW-0813">Transport</keyword>
<evidence type="ECO:0000256" key="6">
    <source>
        <dbReference type="SAM" id="Phobius"/>
    </source>
</evidence>
<dbReference type="InterPro" id="IPR036259">
    <property type="entry name" value="MFS_trans_sf"/>
</dbReference>
<organism evidence="8 9">
    <name type="scientific">Congregibacter variabilis</name>
    <dbReference type="NCBI Taxonomy" id="3081200"/>
    <lineage>
        <taxon>Bacteria</taxon>
        <taxon>Pseudomonadati</taxon>
        <taxon>Pseudomonadota</taxon>
        <taxon>Gammaproteobacteria</taxon>
        <taxon>Cellvibrionales</taxon>
        <taxon>Halieaceae</taxon>
        <taxon>Congregibacter</taxon>
    </lineage>
</organism>
<keyword evidence="9" id="KW-1185">Reference proteome</keyword>
<dbReference type="PROSITE" id="PS50850">
    <property type="entry name" value="MFS"/>
    <property type="match status" value="1"/>
</dbReference>
<sequence length="475" mass="51084">MTDKPELTASVQHTEDAAAATGLDSPSNSAEFTASEGYKRYVIWLLFAVYVFNFLDRQIFTTLLQPIKQEFQFSDTQMGLLGGLAFALFYSTLGIPIARLADQRSRVNIIAFSIAIWSAATAFTGFAKTFSHLLIARICVGVGEAGCSPPAYSLISDYFAPEKRARAMSIYSMGIGGGVFLGFLVSGAVAEQYGWRAAFFVVGLPGVLLALLLKLTLREPPRGFSDNISVAAKAPPVGEALTALWRRRSFRHLSLAAALHAFAGYGVGSFVPAFLIRSHGMTVAEVGFALSMISAVGIMGGIYLGGYLSDRIACKRDDERYYMLVPAIATILAVPIALCIYLLPSKVLILTLILPSQLLGYMYLGPTFTMTQSLAGIRERALAGAVLLLIINLIGLGLGPTLAGWLSDMFRISLAAGGMEENFATAQGLRYALCAVTLVNVWSAFHYVMAARSLREDLADVKNEQKMAASARDAA</sequence>
<feature type="transmembrane region" description="Helical" evidence="6">
    <location>
        <begin position="41"/>
        <end position="60"/>
    </location>
</feature>
<feature type="transmembrane region" description="Helical" evidence="6">
    <location>
        <begin position="253"/>
        <end position="276"/>
    </location>
</feature>
<dbReference type="Gene3D" id="1.20.1250.20">
    <property type="entry name" value="MFS general substrate transporter like domains"/>
    <property type="match status" value="1"/>
</dbReference>
<feature type="transmembrane region" description="Helical" evidence="6">
    <location>
        <begin position="80"/>
        <end position="101"/>
    </location>
</feature>
<evidence type="ECO:0000313" key="9">
    <source>
        <dbReference type="Proteomes" id="UP001626537"/>
    </source>
</evidence>
<accession>A0ABZ0HZ58</accession>
<feature type="transmembrane region" description="Helical" evidence="6">
    <location>
        <begin position="321"/>
        <end position="343"/>
    </location>
</feature>
<feature type="transmembrane region" description="Helical" evidence="6">
    <location>
        <begin position="107"/>
        <end position="127"/>
    </location>
</feature>
<keyword evidence="5 6" id="KW-0472">Membrane</keyword>
<evidence type="ECO:0000256" key="4">
    <source>
        <dbReference type="ARBA" id="ARBA00022989"/>
    </source>
</evidence>
<feature type="transmembrane region" description="Helical" evidence="6">
    <location>
        <begin position="429"/>
        <end position="448"/>
    </location>
</feature>